<feature type="transmembrane region" description="Helical" evidence="14">
    <location>
        <begin position="238"/>
        <end position="257"/>
    </location>
</feature>
<evidence type="ECO:0000256" key="10">
    <source>
        <dbReference type="ARBA" id="ARBA00023209"/>
    </source>
</evidence>
<comment type="similarity">
    <text evidence="2">Belongs to the GPC1 family.</text>
</comment>
<dbReference type="OMA" id="WKRRVPT"/>
<proteinExistence type="inferred from homology"/>
<dbReference type="GeneID" id="25566237"/>
<keyword evidence="7 14" id="KW-1133">Transmembrane helix</keyword>
<dbReference type="Proteomes" id="UP000054408">
    <property type="component" value="Unassembled WGS sequence"/>
</dbReference>
<reference evidence="15 16" key="1">
    <citation type="submission" date="2010-05" db="EMBL/GenBank/DDBJ databases">
        <title>The Genome Sequence of Thecamonas trahens ATCC 50062.</title>
        <authorList>
            <consortium name="The Broad Institute Genome Sequencing Platform"/>
            <person name="Russ C."/>
            <person name="Cuomo C."/>
            <person name="Shea T."/>
            <person name="Young S.K."/>
            <person name="Zeng Q."/>
            <person name="Koehrsen M."/>
            <person name="Haas B."/>
            <person name="Borodovsky M."/>
            <person name="Guigo R."/>
            <person name="Alvarado L."/>
            <person name="Berlin A."/>
            <person name="Bochicchio J."/>
            <person name="Borenstein D."/>
            <person name="Chapman S."/>
            <person name="Chen Z."/>
            <person name="Freedman E."/>
            <person name="Gellesch M."/>
            <person name="Goldberg J."/>
            <person name="Griggs A."/>
            <person name="Gujja S."/>
            <person name="Heilman E."/>
            <person name="Heiman D."/>
            <person name="Hepburn T."/>
            <person name="Howarth C."/>
            <person name="Jen D."/>
            <person name="Larson L."/>
            <person name="Mehta T."/>
            <person name="Park D."/>
            <person name="Pearson M."/>
            <person name="Roberts A."/>
            <person name="Saif S."/>
            <person name="Shenoy N."/>
            <person name="Sisk P."/>
            <person name="Stolte C."/>
            <person name="Sykes S."/>
            <person name="Thomson T."/>
            <person name="Walk T."/>
            <person name="White J."/>
            <person name="Yandava C."/>
            <person name="Burger G."/>
            <person name="Gray M.W."/>
            <person name="Holland P.W.H."/>
            <person name="King N."/>
            <person name="Lang F.B.F."/>
            <person name="Roger A.J."/>
            <person name="Ruiz-Trillo I."/>
            <person name="Lander E."/>
            <person name="Nusbaum C."/>
        </authorList>
    </citation>
    <scope>NUCLEOTIDE SEQUENCE [LARGE SCALE GENOMIC DNA]</scope>
    <source>
        <strain evidence="15 16">ATCC 50062</strain>
    </source>
</reference>
<feature type="transmembrane region" description="Helical" evidence="14">
    <location>
        <begin position="207"/>
        <end position="226"/>
    </location>
</feature>
<evidence type="ECO:0000256" key="13">
    <source>
        <dbReference type="SAM" id="MobiDB-lite"/>
    </source>
</evidence>
<evidence type="ECO:0000256" key="12">
    <source>
        <dbReference type="ARBA" id="ARBA00023315"/>
    </source>
</evidence>
<organism evidence="15 16">
    <name type="scientific">Thecamonas trahens ATCC 50062</name>
    <dbReference type="NCBI Taxonomy" id="461836"/>
    <lineage>
        <taxon>Eukaryota</taxon>
        <taxon>Apusozoa</taxon>
        <taxon>Apusomonadida</taxon>
        <taxon>Apusomonadidae</taxon>
        <taxon>Thecamonas</taxon>
    </lineage>
</organism>
<feature type="transmembrane region" description="Helical" evidence="14">
    <location>
        <begin position="397"/>
        <end position="417"/>
    </location>
</feature>
<keyword evidence="10" id="KW-0594">Phospholipid biosynthesis</keyword>
<keyword evidence="8" id="KW-0443">Lipid metabolism</keyword>
<evidence type="ECO:0000313" key="15">
    <source>
        <dbReference type="EMBL" id="KNC51283.1"/>
    </source>
</evidence>
<keyword evidence="9 14" id="KW-0472">Membrane</keyword>
<evidence type="ECO:0000256" key="6">
    <source>
        <dbReference type="ARBA" id="ARBA00022692"/>
    </source>
</evidence>
<name>A0A0L0DIY4_THETB</name>
<keyword evidence="12" id="KW-0012">Acyltransferase</keyword>
<evidence type="ECO:0000256" key="2">
    <source>
        <dbReference type="ARBA" id="ARBA00006675"/>
    </source>
</evidence>
<evidence type="ECO:0000256" key="14">
    <source>
        <dbReference type="SAM" id="Phobius"/>
    </source>
</evidence>
<feature type="region of interest" description="Disordered" evidence="13">
    <location>
        <begin position="446"/>
        <end position="467"/>
    </location>
</feature>
<dbReference type="Pfam" id="PF10998">
    <property type="entry name" value="DUF2838"/>
    <property type="match status" value="1"/>
</dbReference>
<feature type="compositionally biased region" description="Low complexity" evidence="13">
    <location>
        <begin position="456"/>
        <end position="467"/>
    </location>
</feature>
<gene>
    <name evidence="15" type="ORF">AMSG_07288</name>
</gene>
<dbReference type="PANTHER" id="PTHR31201">
    <property type="entry name" value="OS01G0585100 PROTEIN"/>
    <property type="match status" value="1"/>
</dbReference>
<keyword evidence="16" id="KW-1185">Reference proteome</keyword>
<evidence type="ECO:0000256" key="11">
    <source>
        <dbReference type="ARBA" id="ARBA00023264"/>
    </source>
</evidence>
<feature type="transmembrane region" description="Helical" evidence="14">
    <location>
        <begin position="181"/>
        <end position="201"/>
    </location>
</feature>
<feature type="transmembrane region" description="Helical" evidence="14">
    <location>
        <begin position="131"/>
        <end position="149"/>
    </location>
</feature>
<protein>
    <recommendedName>
        <fullName evidence="3">Glycerophosphocholine acyltransferase 1</fullName>
    </recommendedName>
</protein>
<sequence>MADRGDDRGGRQKGGGWGGDVGGSPERVGEGSPGSEGMEHEDLLTRLLDKLTAEGNESAGSRAKVAARIKEMWASKGKPFISDKVARVNDRVARGRGAWRKVVTGKEDVRIRDHIRERIRTPKAVRMKDKLSFLLGILVGIILTEYVMILYPVLFGAWFALIMPALCVARYVMYAKLNWHLFLMDFCYVVQALCLISVWTPASATEWHAAIFTLANGPLLWAIPTWRCSMVFHSLDKVTSVFIHAFPAMLTFTLHWYPAVPEGVSLATAATTQWAEYNTMASHFHAPISFVGWFVMPMAIYLVWQVLYYYKTEVRDRSKFEADKTLTTSLRWLSADDKNPMHKLVLSLLRRIGVMGPTEKFDASTVKTKVIFMATQFVYTVITILPIPIIYSSVHLHIALLVALLGVSLWNGANFYFDVFSRRYEAKFADGRHNVSSAIGIDPPAVLAGSPPASPVTPVSPSLPKRD</sequence>
<dbReference type="EMBL" id="GL349466">
    <property type="protein sequence ID" value="KNC51283.1"/>
    <property type="molecule type" value="Genomic_DNA"/>
</dbReference>
<dbReference type="InterPro" id="IPR021261">
    <property type="entry name" value="GPCAT"/>
</dbReference>
<evidence type="ECO:0000256" key="8">
    <source>
        <dbReference type="ARBA" id="ARBA00023098"/>
    </source>
</evidence>
<feature type="transmembrane region" description="Helical" evidence="14">
    <location>
        <begin position="290"/>
        <end position="310"/>
    </location>
</feature>
<dbReference type="eggNOG" id="KOG2895">
    <property type="taxonomic scope" value="Eukaryota"/>
</dbReference>
<evidence type="ECO:0000256" key="5">
    <source>
        <dbReference type="ARBA" id="ARBA00022679"/>
    </source>
</evidence>
<evidence type="ECO:0000256" key="3">
    <source>
        <dbReference type="ARBA" id="ARBA00019082"/>
    </source>
</evidence>
<feature type="region of interest" description="Disordered" evidence="13">
    <location>
        <begin position="1"/>
        <end position="39"/>
    </location>
</feature>
<dbReference type="GO" id="GO:0016746">
    <property type="term" value="F:acyltransferase activity"/>
    <property type="evidence" value="ECO:0007669"/>
    <property type="project" value="UniProtKB-KW"/>
</dbReference>
<keyword evidence="4" id="KW-0444">Lipid biosynthesis</keyword>
<feature type="transmembrane region" description="Helical" evidence="14">
    <location>
        <begin position="370"/>
        <end position="391"/>
    </location>
</feature>
<keyword evidence="11" id="KW-1208">Phospholipid metabolism</keyword>
<feature type="transmembrane region" description="Helical" evidence="14">
    <location>
        <begin position="155"/>
        <end position="174"/>
    </location>
</feature>
<dbReference type="RefSeq" id="XP_013756209.1">
    <property type="nucleotide sequence ID" value="XM_013900755.1"/>
</dbReference>
<accession>A0A0L0DIY4</accession>
<feature type="compositionally biased region" description="Gly residues" evidence="13">
    <location>
        <begin position="12"/>
        <end position="22"/>
    </location>
</feature>
<keyword evidence="6 14" id="KW-0812">Transmembrane</keyword>
<feature type="compositionally biased region" description="Basic and acidic residues" evidence="13">
    <location>
        <begin position="1"/>
        <end position="10"/>
    </location>
</feature>
<evidence type="ECO:0000256" key="1">
    <source>
        <dbReference type="ARBA" id="ARBA00004141"/>
    </source>
</evidence>
<evidence type="ECO:0000256" key="7">
    <source>
        <dbReference type="ARBA" id="ARBA00022989"/>
    </source>
</evidence>
<comment type="subcellular location">
    <subcellularLocation>
        <location evidence="1">Membrane</location>
        <topology evidence="1">Multi-pass membrane protein</topology>
    </subcellularLocation>
</comment>
<evidence type="ECO:0000313" key="16">
    <source>
        <dbReference type="Proteomes" id="UP000054408"/>
    </source>
</evidence>
<dbReference type="PANTHER" id="PTHR31201:SF1">
    <property type="entry name" value="GLYCEROPHOSPHOCHOLINE ACYLTRANSFERASE 1"/>
    <property type="match status" value="1"/>
</dbReference>
<dbReference type="OrthoDB" id="406287at2759"/>
<dbReference type="GO" id="GO:0006656">
    <property type="term" value="P:phosphatidylcholine biosynthetic process"/>
    <property type="evidence" value="ECO:0007669"/>
    <property type="project" value="TreeGrafter"/>
</dbReference>
<keyword evidence="5" id="KW-0808">Transferase</keyword>
<evidence type="ECO:0000256" key="4">
    <source>
        <dbReference type="ARBA" id="ARBA00022516"/>
    </source>
</evidence>
<dbReference type="AlphaFoldDB" id="A0A0L0DIY4"/>
<dbReference type="GO" id="GO:0016020">
    <property type="term" value="C:membrane"/>
    <property type="evidence" value="ECO:0007669"/>
    <property type="project" value="UniProtKB-SubCell"/>
</dbReference>
<evidence type="ECO:0000256" key="9">
    <source>
        <dbReference type="ARBA" id="ARBA00023136"/>
    </source>
</evidence>